<dbReference type="AlphaFoldDB" id="A0A9D4JC42"/>
<gene>
    <name evidence="1" type="ORF">DPMN_132481</name>
</gene>
<reference evidence="1" key="1">
    <citation type="journal article" date="2019" name="bioRxiv">
        <title>The Genome of the Zebra Mussel, Dreissena polymorpha: A Resource for Invasive Species Research.</title>
        <authorList>
            <person name="McCartney M.A."/>
            <person name="Auch B."/>
            <person name="Kono T."/>
            <person name="Mallez S."/>
            <person name="Zhang Y."/>
            <person name="Obille A."/>
            <person name="Becker A."/>
            <person name="Abrahante J.E."/>
            <person name="Garbe J."/>
            <person name="Badalamenti J.P."/>
            <person name="Herman A."/>
            <person name="Mangelson H."/>
            <person name="Liachko I."/>
            <person name="Sullivan S."/>
            <person name="Sone E.D."/>
            <person name="Koren S."/>
            <person name="Silverstein K.A.T."/>
            <person name="Beckman K.B."/>
            <person name="Gohl D.M."/>
        </authorList>
    </citation>
    <scope>NUCLEOTIDE SEQUENCE</scope>
    <source>
        <strain evidence="1">Duluth1</strain>
        <tissue evidence="1">Whole animal</tissue>
    </source>
</reference>
<sequence length="162" mass="18690">MCIIFIDSNTTSNNLKLEPLIEVEFDVNGIDFMPDGRLVSVYKNKKCIVMNDKLTKIGNKYLLRAIPLDVVCMSDNEIAVVLDNYTVCILSVEKTGVIRAERTFKTNFQYQSLRKLDASTLVGFTRDTLEHARKMDGREEDFKTLKKRYFTSMCLEYECKCV</sequence>
<protein>
    <submittedName>
        <fullName evidence="1">Uncharacterized protein</fullName>
    </submittedName>
</protein>
<evidence type="ECO:0000313" key="2">
    <source>
        <dbReference type="Proteomes" id="UP000828390"/>
    </source>
</evidence>
<organism evidence="1 2">
    <name type="scientific">Dreissena polymorpha</name>
    <name type="common">Zebra mussel</name>
    <name type="synonym">Mytilus polymorpha</name>
    <dbReference type="NCBI Taxonomy" id="45954"/>
    <lineage>
        <taxon>Eukaryota</taxon>
        <taxon>Metazoa</taxon>
        <taxon>Spiralia</taxon>
        <taxon>Lophotrochozoa</taxon>
        <taxon>Mollusca</taxon>
        <taxon>Bivalvia</taxon>
        <taxon>Autobranchia</taxon>
        <taxon>Heteroconchia</taxon>
        <taxon>Euheterodonta</taxon>
        <taxon>Imparidentia</taxon>
        <taxon>Neoheterodontei</taxon>
        <taxon>Myida</taxon>
        <taxon>Dreissenoidea</taxon>
        <taxon>Dreissenidae</taxon>
        <taxon>Dreissena</taxon>
    </lineage>
</organism>
<comment type="caution">
    <text evidence="1">The sequence shown here is derived from an EMBL/GenBank/DDBJ whole genome shotgun (WGS) entry which is preliminary data.</text>
</comment>
<name>A0A9D4JC42_DREPO</name>
<dbReference type="EMBL" id="JAIWYP010000006">
    <property type="protein sequence ID" value="KAH3804199.1"/>
    <property type="molecule type" value="Genomic_DNA"/>
</dbReference>
<reference evidence="1" key="2">
    <citation type="submission" date="2020-11" db="EMBL/GenBank/DDBJ databases">
        <authorList>
            <person name="McCartney M.A."/>
            <person name="Auch B."/>
            <person name="Kono T."/>
            <person name="Mallez S."/>
            <person name="Becker A."/>
            <person name="Gohl D.M."/>
            <person name="Silverstein K.A.T."/>
            <person name="Koren S."/>
            <person name="Bechman K.B."/>
            <person name="Herman A."/>
            <person name="Abrahante J.E."/>
            <person name="Garbe J."/>
        </authorList>
    </citation>
    <scope>NUCLEOTIDE SEQUENCE</scope>
    <source>
        <strain evidence="1">Duluth1</strain>
        <tissue evidence="1">Whole animal</tissue>
    </source>
</reference>
<dbReference type="Proteomes" id="UP000828390">
    <property type="component" value="Unassembled WGS sequence"/>
</dbReference>
<accession>A0A9D4JC42</accession>
<keyword evidence="2" id="KW-1185">Reference proteome</keyword>
<evidence type="ECO:0000313" key="1">
    <source>
        <dbReference type="EMBL" id="KAH3804199.1"/>
    </source>
</evidence>
<proteinExistence type="predicted"/>